<protein>
    <recommendedName>
        <fullName evidence="4">LytR family transcriptional regulator</fullName>
    </recommendedName>
</protein>
<feature type="transmembrane region" description="Helical" evidence="1">
    <location>
        <begin position="21"/>
        <end position="46"/>
    </location>
</feature>
<keyword evidence="3" id="KW-1185">Reference proteome</keyword>
<dbReference type="Proteomes" id="UP001499878">
    <property type="component" value="Unassembled WGS sequence"/>
</dbReference>
<evidence type="ECO:0000313" key="3">
    <source>
        <dbReference type="Proteomes" id="UP001499878"/>
    </source>
</evidence>
<comment type="caution">
    <text evidence="2">The sequence shown here is derived from an EMBL/GenBank/DDBJ whole genome shotgun (WGS) entry which is preliminary data.</text>
</comment>
<reference evidence="3" key="1">
    <citation type="journal article" date="2019" name="Int. J. Syst. Evol. Microbiol.">
        <title>The Global Catalogue of Microorganisms (GCM) 10K type strain sequencing project: providing services to taxonomists for standard genome sequencing and annotation.</title>
        <authorList>
            <consortium name="The Broad Institute Genomics Platform"/>
            <consortium name="The Broad Institute Genome Sequencing Center for Infectious Disease"/>
            <person name="Wu L."/>
            <person name="Ma J."/>
        </authorList>
    </citation>
    <scope>NUCLEOTIDE SEQUENCE [LARGE SCALE GENOMIC DNA]</scope>
    <source>
        <strain evidence="3">JCM 18306</strain>
    </source>
</reference>
<proteinExistence type="predicted"/>
<keyword evidence="1" id="KW-1133">Transmembrane helix</keyword>
<evidence type="ECO:0000313" key="2">
    <source>
        <dbReference type="EMBL" id="GAA5206166.1"/>
    </source>
</evidence>
<dbReference type="EMBL" id="BAABJR010000004">
    <property type="protein sequence ID" value="GAA5206166.1"/>
    <property type="molecule type" value="Genomic_DNA"/>
</dbReference>
<evidence type="ECO:0000256" key="1">
    <source>
        <dbReference type="SAM" id="Phobius"/>
    </source>
</evidence>
<organism evidence="2 3">
    <name type="scientific">Streptomyces thinghirensis</name>
    <dbReference type="NCBI Taxonomy" id="551547"/>
    <lineage>
        <taxon>Bacteria</taxon>
        <taxon>Bacillati</taxon>
        <taxon>Actinomycetota</taxon>
        <taxon>Actinomycetes</taxon>
        <taxon>Kitasatosporales</taxon>
        <taxon>Streptomycetaceae</taxon>
        <taxon>Streptomyces</taxon>
    </lineage>
</organism>
<name>A0ABP9T0X6_9ACTN</name>
<sequence>MPRRHADAARSQPGGIRRVKVLVRAAAAVVVAFTLTVIGLVAMVLFDDDAEAVEVSGGDGAGGYHVAMYAGDANALHAPRTGKTVELVPRTTTMPDADY</sequence>
<accession>A0ABP9T0X6</accession>
<gene>
    <name evidence="2" type="ORF">GCM10023323_16420</name>
</gene>
<keyword evidence="1" id="KW-0812">Transmembrane</keyword>
<evidence type="ECO:0008006" key="4">
    <source>
        <dbReference type="Google" id="ProtNLM"/>
    </source>
</evidence>
<dbReference type="Gene3D" id="3.90.1720.10">
    <property type="entry name" value="endopeptidase domain like (from Nostoc punctiforme)"/>
    <property type="match status" value="1"/>
</dbReference>
<keyword evidence="1" id="KW-0472">Membrane</keyword>